<dbReference type="GO" id="GO:0046872">
    <property type="term" value="F:metal ion binding"/>
    <property type="evidence" value="ECO:0007669"/>
    <property type="project" value="UniProtKB-KW"/>
</dbReference>
<accession>A0A0C5J6W1</accession>
<evidence type="ECO:0000259" key="7">
    <source>
        <dbReference type="Pfam" id="PF01058"/>
    </source>
</evidence>
<reference evidence="8 9" key="1">
    <citation type="journal article" date="2015" name="Genome Announc.">
        <title>Complete Genome Sequence of a Novel Bacterium within the Family Rhodocyclaceae That Degrades Polycyclic Aromatic Hydrocarbons.</title>
        <authorList>
            <person name="Singleton D.R."/>
            <person name="Dickey A.N."/>
            <person name="Scholl E.H."/>
            <person name="Wright F.A."/>
            <person name="Aitken M.D."/>
        </authorList>
    </citation>
    <scope>NUCLEOTIDE SEQUENCE [LARGE SCALE GENOMIC DNA]</scope>
    <source>
        <strain evidence="9">PG1-Ca6</strain>
    </source>
</reference>
<keyword evidence="9" id="KW-1185">Reference proteome</keyword>
<comment type="similarity">
    <text evidence="2">Belongs to the complex I 20 kDa subunit family.</text>
</comment>
<dbReference type="NCBIfam" id="NF005012">
    <property type="entry name" value="PRK06411.1"/>
    <property type="match status" value="1"/>
</dbReference>
<evidence type="ECO:0000256" key="1">
    <source>
        <dbReference type="ARBA" id="ARBA00001966"/>
    </source>
</evidence>
<dbReference type="InterPro" id="IPR006137">
    <property type="entry name" value="NADH_UbQ_OxRdtase-like_20kDa"/>
</dbReference>
<proteinExistence type="inferred from homology"/>
<evidence type="ECO:0000256" key="5">
    <source>
        <dbReference type="ARBA" id="ARBA00023004"/>
    </source>
</evidence>
<feature type="domain" description="NADH:ubiquinone oxidoreductase-like 20kDa subunit" evidence="7">
    <location>
        <begin position="57"/>
        <end position="166"/>
    </location>
</feature>
<dbReference type="InterPro" id="IPR052375">
    <property type="entry name" value="Complex_I_20kDa-like"/>
</dbReference>
<dbReference type="AlphaFoldDB" id="A0A0C5J6W1"/>
<dbReference type="GO" id="GO:0016829">
    <property type="term" value="F:lyase activity"/>
    <property type="evidence" value="ECO:0007669"/>
    <property type="project" value="UniProtKB-KW"/>
</dbReference>
<dbReference type="KEGG" id="rbu:PG1C_01335"/>
<dbReference type="Gene3D" id="3.40.50.12280">
    <property type="match status" value="1"/>
</dbReference>
<dbReference type="GO" id="GO:0051539">
    <property type="term" value="F:4 iron, 4 sulfur cluster binding"/>
    <property type="evidence" value="ECO:0007669"/>
    <property type="project" value="UniProtKB-KW"/>
</dbReference>
<evidence type="ECO:0000256" key="3">
    <source>
        <dbReference type="ARBA" id="ARBA00022485"/>
    </source>
</evidence>
<keyword evidence="5" id="KW-0408">Iron</keyword>
<evidence type="ECO:0000313" key="9">
    <source>
        <dbReference type="Proteomes" id="UP000061603"/>
    </source>
</evidence>
<dbReference type="SUPFAM" id="SSF56770">
    <property type="entry name" value="HydA/Nqo6-like"/>
    <property type="match status" value="1"/>
</dbReference>
<dbReference type="PANTHER" id="PTHR42989">
    <property type="entry name" value="HYDROGENASE-4 COMPONENT I"/>
    <property type="match status" value="1"/>
</dbReference>
<keyword evidence="8" id="KW-0456">Lyase</keyword>
<keyword evidence="3" id="KW-0004">4Fe-4S</keyword>
<evidence type="ECO:0000313" key="8">
    <source>
        <dbReference type="EMBL" id="AJP47468.1"/>
    </source>
</evidence>
<comment type="cofactor">
    <cofactor evidence="1">
        <name>[4Fe-4S] cluster</name>
        <dbReference type="ChEBI" id="CHEBI:49883"/>
    </cofactor>
</comment>
<organism evidence="8 9">
    <name type="scientific">Rugosibacter aromaticivorans</name>
    <dbReference type="NCBI Taxonomy" id="1565605"/>
    <lineage>
        <taxon>Bacteria</taxon>
        <taxon>Pseudomonadati</taxon>
        <taxon>Pseudomonadota</taxon>
        <taxon>Betaproteobacteria</taxon>
        <taxon>Nitrosomonadales</taxon>
        <taxon>Sterolibacteriaceae</taxon>
        <taxon>Rugosibacter</taxon>
    </lineage>
</organism>
<keyword evidence="4" id="KW-0479">Metal-binding</keyword>
<dbReference type="Proteomes" id="UP000061603">
    <property type="component" value="Chromosome"/>
</dbReference>
<dbReference type="STRING" id="1565605.PG1C_01335"/>
<sequence>MWKILKRIAKTGIATETPPDLQKVGAGETAATQRIHDEILQILGRALTIREVDAGSCNGCELELNALNNVYYNLEGLGIKFVASPRHADLLLVTGPVSRNMALALQRTYDAIPEPKLVVAVGDCAINGGIFGESYATLGGVAKMLPVDHVIPGCPPEPIAILQGILTAVRYRLGTRAAADSAGHA</sequence>
<dbReference type="RefSeq" id="WP_202635663.1">
    <property type="nucleotide sequence ID" value="NZ_CP010554.1"/>
</dbReference>
<keyword evidence="6" id="KW-0411">Iron-sulfur</keyword>
<dbReference type="PANTHER" id="PTHR42989:SF1">
    <property type="entry name" value="FORMATE HYDROGENLYASE SUBUNIT 7-RELATED"/>
    <property type="match status" value="1"/>
</dbReference>
<dbReference type="EMBL" id="CP010554">
    <property type="protein sequence ID" value="AJP47468.1"/>
    <property type="molecule type" value="Genomic_DNA"/>
</dbReference>
<dbReference type="HOGENOM" id="CLU_055737_7_3_4"/>
<gene>
    <name evidence="8" type="ORF">PG1C_01335</name>
</gene>
<evidence type="ECO:0000256" key="4">
    <source>
        <dbReference type="ARBA" id="ARBA00022723"/>
    </source>
</evidence>
<evidence type="ECO:0000256" key="2">
    <source>
        <dbReference type="ARBA" id="ARBA00009173"/>
    </source>
</evidence>
<dbReference type="Pfam" id="PF01058">
    <property type="entry name" value="Oxidored_q6"/>
    <property type="match status" value="1"/>
</dbReference>
<evidence type="ECO:0000256" key="6">
    <source>
        <dbReference type="ARBA" id="ARBA00023014"/>
    </source>
</evidence>
<protein>
    <submittedName>
        <fullName evidence="8">Formate hydrogenlyase</fullName>
    </submittedName>
</protein>
<name>A0A0C5J6W1_9PROT</name>
<dbReference type="PATRIC" id="fig|1565605.3.peg.279"/>